<evidence type="ECO:0000256" key="1">
    <source>
        <dbReference type="ARBA" id="ARBA00006247"/>
    </source>
</evidence>
<proteinExistence type="inferred from homology"/>
<evidence type="ECO:0000256" key="4">
    <source>
        <dbReference type="ARBA" id="ARBA00022801"/>
    </source>
</evidence>
<sequence>MRNILKILLGFVALLVVIVVARTMLHQPTTEAAVQPIDVAVDEALIAAHLSQAIQMPTVSFETASEGNVQVFRAFIDWVKATYPEVNQVMTLEQLEYTLLYKWQGSDPTLQPILLTGHYDVVPVIPGTEDLWLHPPFGGEVHDGVIWGRGALDDKSAVVAMLEAATWLIQQDFAPERTVYFSFGHDEERGGGAGAAAVTEYLAQAKVQLAWSLDEGSFLFDKMLPGVERLMAAINVAEKGSVTLAVVAKGVGGHSSMPPQHTAVGILAEAITKLENQPVPGGLEGLSLDMFDVISRDMPFVARMMFANRWLFGNILEEQLAKQTFTNAMLRTTTAPTMLSASIKANVLPIEATAIVNFRVHPRDSVQGVVDYVTGLVGNENVSVRVSGGGGRGASAVSDKDSAGFKLIGQAVQEVYGDVLIVPGLMIAASDSVHYSQVADNSFRFNPMVVTSSDLTGFHGTNEKISVANLVQGTRTYVQVLRHGAH</sequence>
<evidence type="ECO:0000313" key="7">
    <source>
        <dbReference type="EMBL" id="NQV66655.1"/>
    </source>
</evidence>
<dbReference type="InterPro" id="IPR002933">
    <property type="entry name" value="Peptidase_M20"/>
</dbReference>
<dbReference type="Pfam" id="PF01546">
    <property type="entry name" value="Peptidase_M20"/>
    <property type="match status" value="1"/>
</dbReference>
<name>A0A972W2A6_9GAMM</name>
<reference evidence="7" key="1">
    <citation type="submission" date="2020-05" db="EMBL/GenBank/DDBJ databases">
        <title>Sulfur intermediates as new biogeochemical hubs in an aquatic model microbial ecosystem.</title>
        <authorList>
            <person name="Vigneron A."/>
        </authorList>
    </citation>
    <scope>NUCLEOTIDE SEQUENCE</scope>
    <source>
        <strain evidence="7">Bin.250</strain>
    </source>
</reference>
<protein>
    <submittedName>
        <fullName evidence="7">M20/M25/M40 family metallo-hydrolase</fullName>
    </submittedName>
</protein>
<dbReference type="Gene3D" id="3.30.70.360">
    <property type="match status" value="1"/>
</dbReference>
<dbReference type="Proteomes" id="UP000754644">
    <property type="component" value="Unassembled WGS sequence"/>
</dbReference>
<dbReference type="Pfam" id="PF07687">
    <property type="entry name" value="M20_dimer"/>
    <property type="match status" value="1"/>
</dbReference>
<dbReference type="InterPro" id="IPR036264">
    <property type="entry name" value="Bact_exopeptidase_dim_dom"/>
</dbReference>
<dbReference type="SUPFAM" id="SSF55031">
    <property type="entry name" value="Bacterial exopeptidase dimerisation domain"/>
    <property type="match status" value="1"/>
</dbReference>
<dbReference type="Gene3D" id="1.10.150.900">
    <property type="match status" value="1"/>
</dbReference>
<comment type="caution">
    <text evidence="7">The sequence shown here is derived from an EMBL/GenBank/DDBJ whole genome shotgun (WGS) entry which is preliminary data.</text>
</comment>
<dbReference type="Gene3D" id="3.40.630.10">
    <property type="entry name" value="Zn peptidases"/>
    <property type="match status" value="1"/>
</dbReference>
<evidence type="ECO:0000259" key="6">
    <source>
        <dbReference type="Pfam" id="PF07687"/>
    </source>
</evidence>
<keyword evidence="3" id="KW-0479">Metal-binding</keyword>
<keyword evidence="2" id="KW-0645">Protease</keyword>
<dbReference type="PANTHER" id="PTHR45962:SF1">
    <property type="entry name" value="N-FATTY-ACYL-AMINO ACID SYNTHASE_HYDROLASE PM20D1"/>
    <property type="match status" value="1"/>
</dbReference>
<gene>
    <name evidence="7" type="ORF">HQ497_14955</name>
</gene>
<accession>A0A972W2A6</accession>
<evidence type="ECO:0000256" key="2">
    <source>
        <dbReference type="ARBA" id="ARBA00022670"/>
    </source>
</evidence>
<comment type="similarity">
    <text evidence="1">Belongs to the peptidase M20A family.</text>
</comment>
<dbReference type="PANTHER" id="PTHR45962">
    <property type="entry name" value="N-FATTY-ACYL-AMINO ACID SYNTHASE/HYDROLASE PM20D1"/>
    <property type="match status" value="1"/>
</dbReference>
<feature type="domain" description="Peptidase M20 dimerisation" evidence="6">
    <location>
        <begin position="236"/>
        <end position="382"/>
    </location>
</feature>
<evidence type="ECO:0000313" key="8">
    <source>
        <dbReference type="Proteomes" id="UP000754644"/>
    </source>
</evidence>
<organism evidence="7 8">
    <name type="scientific">SAR86 cluster bacterium</name>
    <dbReference type="NCBI Taxonomy" id="2030880"/>
    <lineage>
        <taxon>Bacteria</taxon>
        <taxon>Pseudomonadati</taxon>
        <taxon>Pseudomonadota</taxon>
        <taxon>Gammaproteobacteria</taxon>
        <taxon>SAR86 cluster</taxon>
    </lineage>
</organism>
<dbReference type="PROSITE" id="PS00758">
    <property type="entry name" value="ARGE_DAPE_CPG2_1"/>
    <property type="match status" value="1"/>
</dbReference>
<dbReference type="GO" id="GO:0046872">
    <property type="term" value="F:metal ion binding"/>
    <property type="evidence" value="ECO:0007669"/>
    <property type="project" value="UniProtKB-KW"/>
</dbReference>
<evidence type="ECO:0000256" key="5">
    <source>
        <dbReference type="ARBA" id="ARBA00022833"/>
    </source>
</evidence>
<dbReference type="AlphaFoldDB" id="A0A972W2A6"/>
<keyword evidence="5" id="KW-0862">Zinc</keyword>
<dbReference type="GO" id="GO:0006508">
    <property type="term" value="P:proteolysis"/>
    <property type="evidence" value="ECO:0007669"/>
    <property type="project" value="UniProtKB-KW"/>
</dbReference>
<dbReference type="EMBL" id="JABMOJ010000556">
    <property type="protein sequence ID" value="NQV66655.1"/>
    <property type="molecule type" value="Genomic_DNA"/>
</dbReference>
<keyword evidence="4" id="KW-0378">Hydrolase</keyword>
<dbReference type="SUPFAM" id="SSF53187">
    <property type="entry name" value="Zn-dependent exopeptidases"/>
    <property type="match status" value="1"/>
</dbReference>
<dbReference type="InterPro" id="IPR001261">
    <property type="entry name" value="ArgE/DapE_CS"/>
</dbReference>
<dbReference type="InterPro" id="IPR047177">
    <property type="entry name" value="Pept_M20A"/>
</dbReference>
<dbReference type="GO" id="GO:0008233">
    <property type="term" value="F:peptidase activity"/>
    <property type="evidence" value="ECO:0007669"/>
    <property type="project" value="UniProtKB-KW"/>
</dbReference>
<dbReference type="InterPro" id="IPR011650">
    <property type="entry name" value="Peptidase_M20_dimer"/>
</dbReference>
<evidence type="ECO:0000256" key="3">
    <source>
        <dbReference type="ARBA" id="ARBA00022723"/>
    </source>
</evidence>